<reference evidence="2 3" key="1">
    <citation type="submission" date="2015-10" db="EMBL/GenBank/DDBJ databases">
        <title>Full genome of DAOMC 229536 Phialocephala scopiformis, a fungal endophyte of spruce producing the potent anti-insectan compound rugulosin.</title>
        <authorList>
            <consortium name="DOE Joint Genome Institute"/>
            <person name="Walker A.K."/>
            <person name="Frasz S.L."/>
            <person name="Seifert K.A."/>
            <person name="Miller J.D."/>
            <person name="Mondo S.J."/>
            <person name="Labutti K."/>
            <person name="Lipzen A."/>
            <person name="Dockter R."/>
            <person name="Kennedy M."/>
            <person name="Grigoriev I.V."/>
            <person name="Spatafora J.W."/>
        </authorList>
    </citation>
    <scope>NUCLEOTIDE SEQUENCE [LARGE SCALE GENOMIC DNA]</scope>
    <source>
        <strain evidence="2 3">CBS 120377</strain>
    </source>
</reference>
<dbReference type="PANTHER" id="PTHR43194:SF2">
    <property type="entry name" value="PEROXISOMAL MEMBRANE PROTEIN LPX1"/>
    <property type="match status" value="1"/>
</dbReference>
<dbReference type="KEGG" id="psco:LY89DRAFT_215460"/>
<dbReference type="SUPFAM" id="SSF53474">
    <property type="entry name" value="alpha/beta-Hydrolases"/>
    <property type="match status" value="1"/>
</dbReference>
<protein>
    <submittedName>
        <fullName evidence="2">Alpha/beta-hydrolase</fullName>
    </submittedName>
</protein>
<evidence type="ECO:0000259" key="1">
    <source>
        <dbReference type="Pfam" id="PF00561"/>
    </source>
</evidence>
<dbReference type="GO" id="GO:0016787">
    <property type="term" value="F:hydrolase activity"/>
    <property type="evidence" value="ECO:0007669"/>
    <property type="project" value="UniProtKB-KW"/>
</dbReference>
<dbReference type="GeneID" id="28815627"/>
<dbReference type="InterPro" id="IPR000073">
    <property type="entry name" value="AB_hydrolase_1"/>
</dbReference>
<evidence type="ECO:0000313" key="2">
    <source>
        <dbReference type="EMBL" id="KUJ11916.1"/>
    </source>
</evidence>
<dbReference type="AlphaFoldDB" id="A0A194WVC5"/>
<feature type="domain" description="AB hydrolase-1" evidence="1">
    <location>
        <begin position="67"/>
        <end position="306"/>
    </location>
</feature>
<dbReference type="InterPro" id="IPR029058">
    <property type="entry name" value="AB_hydrolase_fold"/>
</dbReference>
<dbReference type="Gene3D" id="3.40.50.1820">
    <property type="entry name" value="alpha/beta hydrolase"/>
    <property type="match status" value="1"/>
</dbReference>
<dbReference type="RefSeq" id="XP_018066271.1">
    <property type="nucleotide sequence ID" value="XM_018205901.1"/>
</dbReference>
<dbReference type="InParanoid" id="A0A194WVC5"/>
<dbReference type="InterPro" id="IPR050228">
    <property type="entry name" value="Carboxylesterase_BioH"/>
</dbReference>
<evidence type="ECO:0000313" key="3">
    <source>
        <dbReference type="Proteomes" id="UP000070700"/>
    </source>
</evidence>
<name>A0A194WVC5_MOLSC</name>
<accession>A0A194WVC5</accession>
<sequence>MSISAPTLPHPYLINGLNHIPPPPVSSFDSQFSFAGLLPAGTSLPSSWGTTRYYDFSPAAPPTSRRVLIVHGGGTCAIGVAPFARLLTDAGNHVVIYDLWGHGLSSTPLETHSPALMHAQIMELLLHLGWTKVNLIGFSLGGAIVVSFSAIHQKTVESVVGVAPAGLWRKSERSWWDTISMDGYGMWGLEWWRRSRVMAYINGSKPVVKDGWKEKMIKGEVDTVPIQQWEIAEHKGYEASLTSTWNYVSPFDQHESYAKLNESGIKVLILLGEKDGVIEPEQSKKELDKMGWKGDVVLVKDATHELIRVQRKEVATLCSEFWGKL</sequence>
<organism evidence="2 3">
    <name type="scientific">Mollisia scopiformis</name>
    <name type="common">Conifer needle endophyte fungus</name>
    <name type="synonym">Phialocephala scopiformis</name>
    <dbReference type="NCBI Taxonomy" id="149040"/>
    <lineage>
        <taxon>Eukaryota</taxon>
        <taxon>Fungi</taxon>
        <taxon>Dikarya</taxon>
        <taxon>Ascomycota</taxon>
        <taxon>Pezizomycotina</taxon>
        <taxon>Leotiomycetes</taxon>
        <taxon>Helotiales</taxon>
        <taxon>Mollisiaceae</taxon>
        <taxon>Mollisia</taxon>
    </lineage>
</organism>
<dbReference type="PANTHER" id="PTHR43194">
    <property type="entry name" value="HYDROLASE ALPHA/BETA FOLD FAMILY"/>
    <property type="match status" value="1"/>
</dbReference>
<keyword evidence="2" id="KW-0378">Hydrolase</keyword>
<dbReference type="Pfam" id="PF00561">
    <property type="entry name" value="Abhydrolase_1"/>
    <property type="match status" value="1"/>
</dbReference>
<dbReference type="EMBL" id="KQ947425">
    <property type="protein sequence ID" value="KUJ11916.1"/>
    <property type="molecule type" value="Genomic_DNA"/>
</dbReference>
<keyword evidence="3" id="KW-1185">Reference proteome</keyword>
<dbReference type="OrthoDB" id="408373at2759"/>
<gene>
    <name evidence="2" type="ORF">LY89DRAFT_215460</name>
</gene>
<dbReference type="Proteomes" id="UP000070700">
    <property type="component" value="Unassembled WGS sequence"/>
</dbReference>
<proteinExistence type="predicted"/>